<dbReference type="InterPro" id="IPR027304">
    <property type="entry name" value="Trigger_fact/SurA_dom_sf"/>
</dbReference>
<dbReference type="InterPro" id="IPR046357">
    <property type="entry name" value="PPIase_dom_sf"/>
</dbReference>
<dbReference type="AlphaFoldDB" id="A0A5C6YQS1"/>
<dbReference type="RefSeq" id="WP_111814622.1">
    <property type="nucleotide sequence ID" value="NZ_CBCRZQ010000002.1"/>
</dbReference>
<evidence type="ECO:0000313" key="3">
    <source>
        <dbReference type="EMBL" id="TXD69892.1"/>
    </source>
</evidence>
<evidence type="ECO:0000313" key="4">
    <source>
        <dbReference type="Proteomes" id="UP000321945"/>
    </source>
</evidence>
<dbReference type="SUPFAM" id="SSF54534">
    <property type="entry name" value="FKBP-like"/>
    <property type="match status" value="2"/>
</dbReference>
<accession>A0A5C6YQS1</accession>
<keyword evidence="1" id="KW-0697">Rotamase</keyword>
<dbReference type="PROSITE" id="PS01096">
    <property type="entry name" value="PPIC_PPIASE_1"/>
    <property type="match status" value="1"/>
</dbReference>
<feature type="domain" description="PpiC" evidence="2">
    <location>
        <begin position="345"/>
        <end position="451"/>
    </location>
</feature>
<dbReference type="InterPro" id="IPR023058">
    <property type="entry name" value="PPIase_PpiC_CS"/>
</dbReference>
<dbReference type="Proteomes" id="UP000321945">
    <property type="component" value="Unassembled WGS sequence"/>
</dbReference>
<dbReference type="PANTHER" id="PTHR47245:SF2">
    <property type="entry name" value="PEPTIDYL-PROLYL CIS-TRANS ISOMERASE HP_0175-RELATED"/>
    <property type="match status" value="1"/>
</dbReference>
<dbReference type="OrthoDB" id="9812372at2"/>
<dbReference type="InterPro" id="IPR000297">
    <property type="entry name" value="PPIase_PpiC"/>
</dbReference>
<reference evidence="3 4" key="1">
    <citation type="submission" date="2019-08" db="EMBL/GenBank/DDBJ databases">
        <title>Genome of Aequorivita lipolytica Y10-2 (type strain).</title>
        <authorList>
            <person name="Bowman J.P."/>
        </authorList>
    </citation>
    <scope>NUCLEOTIDE SEQUENCE [LARGE SCALE GENOMIC DNA]</scope>
    <source>
        <strain evidence="3 4">Y10-2</strain>
    </source>
</reference>
<dbReference type="Pfam" id="PF13616">
    <property type="entry name" value="Rotamase_3"/>
    <property type="match status" value="1"/>
</dbReference>
<gene>
    <name evidence="3" type="ORF">ESV24_05505</name>
</gene>
<comment type="caution">
    <text evidence="3">The sequence shown here is derived from an EMBL/GenBank/DDBJ whole genome shotgun (WGS) entry which is preliminary data.</text>
</comment>
<name>A0A5C6YQS1_9FLAO</name>
<sequence>MAILNSIRKRGIFLILIIALALFAFILSDVLTKSGGSKVQDTIATINGTDISRQSFMEEVELTQRNMGPNANSSQAVNMVWDRELRRVILEEQYEKAGLSVEKAQLDDALRASLANNPTFLNEAGQVDDGKIQEYIASIKASSPEMYQQWLNFEQSTADGVLQRMYFNMVKGGLRTTVAEGEQEYHFQNDNLNFNYVMIPYNKIADEDVKVSDDEIKKYVAAHPSDYEVDAQADIQYVIFSEEPSEADVEEAKTETSALLNGKVEFNQDTKANDTLPGFRNIKDYEEYVNTNSDVPYYDAWMFKSQLPPTVADTLINLNEGDVYGPFKVDNSFYLTKVLETKRMPDSSESKHILIRYAGTLRAPETVTKTKEEAKKLADSILNVVKKDKTKFAALATEFSDDSSKDNGGDLGNSTPGRMVPTFDDFIFSNPTGTIGLVESDFGFHVIEVGKQSEPKKAVKLATVVKNIEASKKTSDDVFFKASEFEVALQDGDFSELAKAQNLEVKPVNNLGQMDANLPGIGANRTIVNWAFNEDTKVGNIKRFSVPEGYIIAQLTRKNAKGLMSVEQASAAVKPILIKEKKAKKIRESISGNTIEEIATNQSVTVQTATGVTMANPMIGATNEAKVAGAAFGTKPGESTGLIDGKNGVYKVKTTAFNPAPKMESYVNYANQLSAKVAPASQNAVYNALKKKADIEDNRATFY</sequence>
<dbReference type="EMBL" id="VORU01000003">
    <property type="protein sequence ID" value="TXD69892.1"/>
    <property type="molecule type" value="Genomic_DNA"/>
</dbReference>
<dbReference type="PANTHER" id="PTHR47245">
    <property type="entry name" value="PEPTIDYLPROLYL ISOMERASE"/>
    <property type="match status" value="1"/>
</dbReference>
<proteinExistence type="predicted"/>
<protein>
    <submittedName>
        <fullName evidence="3">Peptidylprolyl isomerase</fullName>
    </submittedName>
</protein>
<keyword evidence="1 3" id="KW-0413">Isomerase</keyword>
<evidence type="ECO:0000256" key="1">
    <source>
        <dbReference type="PROSITE-ProRule" id="PRU00278"/>
    </source>
</evidence>
<dbReference type="Gene3D" id="3.10.50.40">
    <property type="match status" value="1"/>
</dbReference>
<dbReference type="SUPFAM" id="SSF109998">
    <property type="entry name" value="Triger factor/SurA peptide-binding domain-like"/>
    <property type="match status" value="1"/>
</dbReference>
<organism evidence="3 4">
    <name type="scientific">Aequorivita lipolytica</name>
    <dbReference type="NCBI Taxonomy" id="153267"/>
    <lineage>
        <taxon>Bacteria</taxon>
        <taxon>Pseudomonadati</taxon>
        <taxon>Bacteroidota</taxon>
        <taxon>Flavobacteriia</taxon>
        <taxon>Flavobacteriales</taxon>
        <taxon>Flavobacteriaceae</taxon>
        <taxon>Aequorivita</taxon>
    </lineage>
</organism>
<dbReference type="Pfam" id="PF13623">
    <property type="entry name" value="SurA_N_2"/>
    <property type="match status" value="1"/>
</dbReference>
<keyword evidence="4" id="KW-1185">Reference proteome</keyword>
<dbReference type="PROSITE" id="PS50198">
    <property type="entry name" value="PPIC_PPIASE_2"/>
    <property type="match status" value="2"/>
</dbReference>
<dbReference type="InterPro" id="IPR050245">
    <property type="entry name" value="PrsA_foldase"/>
</dbReference>
<dbReference type="GO" id="GO:0003755">
    <property type="term" value="F:peptidyl-prolyl cis-trans isomerase activity"/>
    <property type="evidence" value="ECO:0007669"/>
    <property type="project" value="UniProtKB-KW"/>
</dbReference>
<evidence type="ECO:0000259" key="2">
    <source>
        <dbReference type="PROSITE" id="PS50198"/>
    </source>
</evidence>
<feature type="domain" description="PpiC" evidence="2">
    <location>
        <begin position="230"/>
        <end position="340"/>
    </location>
</feature>